<evidence type="ECO:0000313" key="2">
    <source>
        <dbReference type="EMBL" id="CAE0496945.1"/>
    </source>
</evidence>
<dbReference type="SUPFAM" id="SSF48452">
    <property type="entry name" value="TPR-like"/>
    <property type="match status" value="1"/>
</dbReference>
<sequence>MEAAEVSGLQALVSQVASRYAKGGQSMSRMQSLGRLSFMSSGSLSTKTRRKNVLGNKQRDSLSLMAGETGGMTPNLRDGTMQSFLLGGRNSMAVDPNTTPQWLLDAASDMAAGGATAGHSTGNAGVFGASTGVGGGSGTAASQPIEISSGGLLHHVRSLLLLRPVALHDVWLRKAEHLIARGHYAAARRLLHRAQTLARASDHPEAEARALLVEAMAQSAANDFSGAIMLIQQAQRIGGDYDFWRETVSTYVHCRLSAPHTTTTDAREALQGGVLMFTIIARDDRAAEKDAMLAAASLKLQLSQLLLTDMLTMRANGVFNWKKHYDQAVSLCGQVMAALAAREAGIPHIEALLHQSLLQMEDPKPDKDMRPRYKKIERVLQQAEDMAAKFVTVAAPRDLEHSTSLPVSRLLARVRLALAGLRLMQARARDAHAAEDRNNVRPKYPLMATGSREEESVVVEFIDAMEGACGPSGIGAMMPPEDTALTLAISAAQLCNAPRLRARALLLAGQCLQYKYVITVPKSMQPWPPRERSERRRTVIGLGDLSASISSSSTNRSISPTRVAVQQAQKTGLPTIVEGRSDSPTPPGSGPVDLNSAPSAGPEDAAAVSESMEDEHAMVRADTYQGQAVSTLLEALECSLEMDHYGDAESCAHEIARCYGRRTKGTCAASAQYLCLAQACKAVAAAYKVTMDAQPPQSAEQLALKQVNTLREDLPRPGDSIHYQRVQATLAALGAPARLHQGLNVEQAKHVAQARYDASGGLPPDVRVISLYLSPNRQTLYFVALNVPDAAAAAEAEAAAAAAAAIAAEAGTDGVRATSAGKRSSGAKAGGRKDGQPLPAPLPRMAVVDAVPLEAELLDTLRGALRTYRRNAEKHIREGIKAAHERGMTNDSTHLLPSAPTAKGSGGSKASKAEAGGGKGGKGKGSKASAKIQQQQQQEQASASAASQRLFPPELNEEWEDILWRMDLIMSPFKLAFKATLPEAADSESKPKVVLLLDNELTGLPFEGIPALQNHCAAVSRATSLHTLRVAMQLPSSAELEQVQQQAVAAAAAAAGGTPEGGSAAAAAAAAAASAGAVATCAPPTFDLTHMTYIVDARCEGSMAEQASGPCSTPLIPWFKSSVLNQPMAKDWSGMLGSPGRVAPDADFSMLLEKANAGGSGAMLFLGMGRFLSYVTPAVVGSLDLRGMALAVLLDRVNNDYAHQKQVYLDNRKSQATRALESPVRTAELLLARGVRTVIVTTAATTASANCTLLQALLENLSAGMPVAEAAWRAVGTSLTPSVCELDHVRQGGIVVMGAPNLIAEGTAGKGGGGGAKGKK</sequence>
<gene>
    <name evidence="2" type="ORF">DTER00134_LOCUS12018</name>
</gene>
<feature type="region of interest" description="Disordered" evidence="1">
    <location>
        <begin position="547"/>
        <end position="614"/>
    </location>
</feature>
<dbReference type="GO" id="GO:0035082">
    <property type="term" value="P:axoneme assembly"/>
    <property type="evidence" value="ECO:0007669"/>
    <property type="project" value="InterPro"/>
</dbReference>
<accession>A0A7S3QZ40</accession>
<proteinExistence type="predicted"/>
<feature type="compositionally biased region" description="Low complexity" evidence="1">
    <location>
        <begin position="926"/>
        <end position="948"/>
    </location>
</feature>
<dbReference type="PANTHER" id="PTHR15977:SF15">
    <property type="entry name" value="CILIA- AND FLAGELLA-ASSOCIATED PROTEIN 46"/>
    <property type="match status" value="1"/>
</dbReference>
<reference evidence="2" key="1">
    <citation type="submission" date="2021-01" db="EMBL/GenBank/DDBJ databases">
        <authorList>
            <person name="Corre E."/>
            <person name="Pelletier E."/>
            <person name="Niang G."/>
            <person name="Scheremetjew M."/>
            <person name="Finn R."/>
            <person name="Kale V."/>
            <person name="Holt S."/>
            <person name="Cochrane G."/>
            <person name="Meng A."/>
            <person name="Brown T."/>
            <person name="Cohen L."/>
        </authorList>
    </citation>
    <scope>NUCLEOTIDE SEQUENCE</scope>
    <source>
        <strain evidence="2">CCMP1320</strain>
    </source>
</reference>
<dbReference type="PANTHER" id="PTHR15977">
    <property type="entry name" value="CILIA- AND FLAGELLA-ASSOCIATED PROTEIN 46"/>
    <property type="match status" value="1"/>
</dbReference>
<evidence type="ECO:0000256" key="1">
    <source>
        <dbReference type="SAM" id="MobiDB-lite"/>
    </source>
</evidence>
<name>A0A7S3QZ40_DUNTE</name>
<dbReference type="InterPro" id="IPR011990">
    <property type="entry name" value="TPR-like_helical_dom_sf"/>
</dbReference>
<organism evidence="2">
    <name type="scientific">Dunaliella tertiolecta</name>
    <name type="common">Green alga</name>
    <dbReference type="NCBI Taxonomy" id="3047"/>
    <lineage>
        <taxon>Eukaryota</taxon>
        <taxon>Viridiplantae</taxon>
        <taxon>Chlorophyta</taxon>
        <taxon>core chlorophytes</taxon>
        <taxon>Chlorophyceae</taxon>
        <taxon>CS clade</taxon>
        <taxon>Chlamydomonadales</taxon>
        <taxon>Dunaliellaceae</taxon>
        <taxon>Dunaliella</taxon>
    </lineage>
</organism>
<dbReference type="GO" id="GO:0060294">
    <property type="term" value="P:cilium movement involved in cell motility"/>
    <property type="evidence" value="ECO:0007669"/>
    <property type="project" value="InterPro"/>
</dbReference>
<feature type="compositionally biased region" description="Low complexity" evidence="1">
    <location>
        <begin position="547"/>
        <end position="559"/>
    </location>
</feature>
<protein>
    <submittedName>
        <fullName evidence="2">Uncharacterized protein</fullName>
    </submittedName>
</protein>
<feature type="region of interest" description="Disordered" evidence="1">
    <location>
        <begin position="813"/>
        <end position="841"/>
    </location>
</feature>
<dbReference type="InterPro" id="IPR039586">
    <property type="entry name" value="CFAP46"/>
</dbReference>
<feature type="compositionally biased region" description="Low complexity" evidence="1">
    <location>
        <begin position="813"/>
        <end position="827"/>
    </location>
</feature>
<feature type="region of interest" description="Disordered" evidence="1">
    <location>
        <begin position="881"/>
        <end position="949"/>
    </location>
</feature>
<dbReference type="EMBL" id="HBIP01020241">
    <property type="protein sequence ID" value="CAE0496945.1"/>
    <property type="molecule type" value="Transcribed_RNA"/>
</dbReference>